<accession>A0ACC3SIW7</accession>
<organism evidence="1 2">
    <name type="scientific">Zalaria obscura</name>
    <dbReference type="NCBI Taxonomy" id="2024903"/>
    <lineage>
        <taxon>Eukaryota</taxon>
        <taxon>Fungi</taxon>
        <taxon>Dikarya</taxon>
        <taxon>Ascomycota</taxon>
        <taxon>Pezizomycotina</taxon>
        <taxon>Dothideomycetes</taxon>
        <taxon>Dothideomycetidae</taxon>
        <taxon>Dothideales</taxon>
        <taxon>Zalariaceae</taxon>
        <taxon>Zalaria</taxon>
    </lineage>
</organism>
<comment type="caution">
    <text evidence="1">The sequence shown here is derived from an EMBL/GenBank/DDBJ whole genome shotgun (WGS) entry which is preliminary data.</text>
</comment>
<proteinExistence type="predicted"/>
<gene>
    <name evidence="1" type="ORF">M8818_001908</name>
</gene>
<reference evidence="1" key="1">
    <citation type="submission" date="2024-02" db="EMBL/GenBank/DDBJ databases">
        <title>Metagenome Assembled Genome of Zalaria obscura JY119.</title>
        <authorList>
            <person name="Vighnesh L."/>
            <person name="Jagadeeshwari U."/>
            <person name="Venkata Ramana C."/>
            <person name="Sasikala C."/>
        </authorList>
    </citation>
    <scope>NUCLEOTIDE SEQUENCE</scope>
    <source>
        <strain evidence="1">JY119</strain>
    </source>
</reference>
<name>A0ACC3SIW7_9PEZI</name>
<evidence type="ECO:0000313" key="1">
    <source>
        <dbReference type="EMBL" id="KAK8215287.1"/>
    </source>
</evidence>
<protein>
    <submittedName>
        <fullName evidence="1">Uncharacterized protein</fullName>
    </submittedName>
</protein>
<dbReference type="Proteomes" id="UP001320706">
    <property type="component" value="Unassembled WGS sequence"/>
</dbReference>
<keyword evidence="2" id="KW-1185">Reference proteome</keyword>
<evidence type="ECO:0000313" key="2">
    <source>
        <dbReference type="Proteomes" id="UP001320706"/>
    </source>
</evidence>
<sequence>MVHNAAQLQQQSKPINPFHQTLQTHFPSRHPSSQSSIPSPLSHWPFTPHRIYTKLPTPDTTVTTLHDWTEIEGSAVQIALSCAGGKEEIKGKREIKKGNGDLQEAVAENQRQQTDESRRIDAQRVHLPALLGHYLILPLEPPGLLLRPPRHPEQAFPEHAGHHPSALFWVTGSLFRSIPSSVAGPRKLDPAPLWLQARLHVGTVSVRRRSAGRLALYPASVFRRVLRRHLHYREWIGFARDGCESLHHCLRPTPLRRTAHQHIASLQRRRHRRRARPRLLRLLPQDRRRHQVADERAMGLPRHRMFLLPARRRLLLQPDPRNHRRGHGLPGRGDAR</sequence>
<dbReference type="EMBL" id="JAMKPW020000008">
    <property type="protein sequence ID" value="KAK8215287.1"/>
    <property type="molecule type" value="Genomic_DNA"/>
</dbReference>